<keyword evidence="4" id="KW-1185">Reference proteome</keyword>
<dbReference type="Proteomes" id="UP001516400">
    <property type="component" value="Unassembled WGS sequence"/>
</dbReference>
<keyword evidence="1" id="KW-0175">Coiled coil</keyword>
<feature type="coiled-coil region" evidence="1">
    <location>
        <begin position="10"/>
        <end position="37"/>
    </location>
</feature>
<protein>
    <submittedName>
        <fullName evidence="3">Uncharacterized protein</fullName>
    </submittedName>
</protein>
<feature type="region of interest" description="Disordered" evidence="2">
    <location>
        <begin position="39"/>
        <end position="85"/>
    </location>
</feature>
<sequence>MEIKVLCTENFFLKELLRKLQEKNEILRENNALLLETMTEDGKKIQGNEKIADSDKSEQTNRTKPNKEKVKERESGMERETEDRT</sequence>
<dbReference type="AlphaFoldDB" id="A0ABD2MIR3"/>
<name>A0ABD2MIR3_9CUCU</name>
<feature type="compositionally biased region" description="Basic and acidic residues" evidence="2">
    <location>
        <begin position="40"/>
        <end position="85"/>
    </location>
</feature>
<evidence type="ECO:0000256" key="1">
    <source>
        <dbReference type="SAM" id="Coils"/>
    </source>
</evidence>
<proteinExistence type="predicted"/>
<dbReference type="EMBL" id="JABFTP020000001">
    <property type="protein sequence ID" value="KAL3265991.1"/>
    <property type="molecule type" value="Genomic_DNA"/>
</dbReference>
<reference evidence="3 4" key="1">
    <citation type="journal article" date="2021" name="BMC Biol.">
        <title>Horizontally acquired antibacterial genes associated with adaptive radiation of ladybird beetles.</title>
        <authorList>
            <person name="Li H.S."/>
            <person name="Tang X.F."/>
            <person name="Huang Y.H."/>
            <person name="Xu Z.Y."/>
            <person name="Chen M.L."/>
            <person name="Du X.Y."/>
            <person name="Qiu B.Y."/>
            <person name="Chen P.T."/>
            <person name="Zhang W."/>
            <person name="Slipinski A."/>
            <person name="Escalona H.E."/>
            <person name="Waterhouse R.M."/>
            <person name="Zwick A."/>
            <person name="Pang H."/>
        </authorList>
    </citation>
    <scope>NUCLEOTIDE SEQUENCE [LARGE SCALE GENOMIC DNA]</scope>
    <source>
        <strain evidence="3">SYSU2018</strain>
    </source>
</reference>
<evidence type="ECO:0000256" key="2">
    <source>
        <dbReference type="SAM" id="MobiDB-lite"/>
    </source>
</evidence>
<gene>
    <name evidence="3" type="ORF">HHI36_010180</name>
</gene>
<accession>A0ABD2MIR3</accession>
<organism evidence="3 4">
    <name type="scientific">Cryptolaemus montrouzieri</name>
    <dbReference type="NCBI Taxonomy" id="559131"/>
    <lineage>
        <taxon>Eukaryota</taxon>
        <taxon>Metazoa</taxon>
        <taxon>Ecdysozoa</taxon>
        <taxon>Arthropoda</taxon>
        <taxon>Hexapoda</taxon>
        <taxon>Insecta</taxon>
        <taxon>Pterygota</taxon>
        <taxon>Neoptera</taxon>
        <taxon>Endopterygota</taxon>
        <taxon>Coleoptera</taxon>
        <taxon>Polyphaga</taxon>
        <taxon>Cucujiformia</taxon>
        <taxon>Coccinelloidea</taxon>
        <taxon>Coccinellidae</taxon>
        <taxon>Scymninae</taxon>
        <taxon>Scymnini</taxon>
        <taxon>Cryptolaemus</taxon>
    </lineage>
</organism>
<evidence type="ECO:0000313" key="3">
    <source>
        <dbReference type="EMBL" id="KAL3265991.1"/>
    </source>
</evidence>
<evidence type="ECO:0000313" key="4">
    <source>
        <dbReference type="Proteomes" id="UP001516400"/>
    </source>
</evidence>
<comment type="caution">
    <text evidence="3">The sequence shown here is derived from an EMBL/GenBank/DDBJ whole genome shotgun (WGS) entry which is preliminary data.</text>
</comment>